<reference evidence="1 2" key="1">
    <citation type="submission" date="2021-04" db="EMBL/GenBank/DDBJ databases">
        <authorList>
            <person name="Shkoporov A.N."/>
            <person name="Stockdale S.R."/>
            <person name="Guerin E."/>
            <person name="Ross R.P."/>
            <person name="Hill C."/>
        </authorList>
    </citation>
    <scope>NUCLEOTIDE SEQUENCE [LARGE SCALE GENOMIC DNA]</scope>
    <source>
        <strain evidence="2">cr61_1</strain>
    </source>
</reference>
<dbReference type="KEGG" id="vg:75687013"/>
<name>A0AAE7RWA0_9CAUD</name>
<protein>
    <submittedName>
        <fullName evidence="1">Uncharacterized protein</fullName>
    </submittedName>
</protein>
<dbReference type="RefSeq" id="YP_010509529.1">
    <property type="nucleotide sequence ID" value="NC_067209.1"/>
</dbReference>
<accession>A0AAE7RWA0</accession>
<evidence type="ECO:0000313" key="2">
    <source>
        <dbReference type="Proteomes" id="UP000827408"/>
    </source>
</evidence>
<dbReference type="Proteomes" id="UP000827408">
    <property type="component" value="Segment"/>
</dbReference>
<gene>
    <name evidence="1" type="primary">gp_67521</name>
</gene>
<organism evidence="1 2">
    <name type="scientific">uncultured phage cr61_1</name>
    <dbReference type="NCBI Taxonomy" id="2986417"/>
    <lineage>
        <taxon>Viruses</taxon>
        <taxon>Duplodnaviria</taxon>
        <taxon>Heunggongvirae</taxon>
        <taxon>Uroviricota</taxon>
        <taxon>Caudoviricetes</taxon>
        <taxon>Crassvirales</taxon>
        <taxon>Suoliviridae</taxon>
        <taxon>Oafivirinae</taxon>
        <taxon>Bohxovirus</taxon>
        <taxon>Bohxovirus oralis</taxon>
    </lineage>
</organism>
<dbReference type="EMBL" id="MZ130491">
    <property type="protein sequence ID" value="QWM90589.1"/>
    <property type="molecule type" value="Genomic_DNA"/>
</dbReference>
<sequence>MKTGYKEMLRNRLPVYADMALKWCRVKELWLNHVYNSQINLFSDKQDRYNATRIVLGLSSKERVFKFEDSVDWSWITEEERNRLKPVIGWINFFKHYFPFIENTWKINLSLDRTEKEFIEELSSSYLRTVSEPTRSKLAAFIVNYLKK</sequence>
<evidence type="ECO:0000313" key="1">
    <source>
        <dbReference type="EMBL" id="QWM90589.1"/>
    </source>
</evidence>
<dbReference type="GeneID" id="75687013"/>
<keyword evidence="2" id="KW-1185">Reference proteome</keyword>
<proteinExistence type="predicted"/>